<dbReference type="Pfam" id="PF01416">
    <property type="entry name" value="PseudoU_synth_1"/>
    <property type="match status" value="2"/>
</dbReference>
<dbReference type="Proteomes" id="UP000198521">
    <property type="component" value="Unassembled WGS sequence"/>
</dbReference>
<comment type="catalytic activity">
    <reaction evidence="4 7">
        <text>uridine(38/39/40) in tRNA = pseudouridine(38/39/40) in tRNA</text>
        <dbReference type="Rhea" id="RHEA:22376"/>
        <dbReference type="Rhea" id="RHEA-COMP:10085"/>
        <dbReference type="Rhea" id="RHEA-COMP:10087"/>
        <dbReference type="ChEBI" id="CHEBI:65314"/>
        <dbReference type="ChEBI" id="CHEBI:65315"/>
        <dbReference type="EC" id="5.4.99.12"/>
    </reaction>
</comment>
<dbReference type="InterPro" id="IPR020103">
    <property type="entry name" value="PsdUridine_synth_cat_dom_sf"/>
</dbReference>
<evidence type="ECO:0000259" key="8">
    <source>
        <dbReference type="Pfam" id="PF01416"/>
    </source>
</evidence>
<protein>
    <recommendedName>
        <fullName evidence="4">tRNA pseudouridine synthase A</fullName>
        <ecNumber evidence="4">5.4.99.12</ecNumber>
    </recommendedName>
    <alternativeName>
        <fullName evidence="4">tRNA pseudouridine(38-40) synthase</fullName>
    </alternativeName>
    <alternativeName>
        <fullName evidence="4">tRNA pseudouridylate synthase I</fullName>
    </alternativeName>
    <alternativeName>
        <fullName evidence="4">tRNA-uridine isomerase I</fullName>
    </alternativeName>
</protein>
<comment type="function">
    <text evidence="4">Formation of pseudouridine at positions 38, 39 and 40 in the anticodon stem and loop of transfer RNAs.</text>
</comment>
<dbReference type="FunFam" id="3.30.70.580:FF:000001">
    <property type="entry name" value="tRNA pseudouridine synthase A"/>
    <property type="match status" value="1"/>
</dbReference>
<keyword evidence="2 4" id="KW-0819">tRNA processing</keyword>
<dbReference type="PANTHER" id="PTHR11142">
    <property type="entry name" value="PSEUDOURIDYLATE SYNTHASE"/>
    <property type="match status" value="1"/>
</dbReference>
<dbReference type="NCBIfam" id="TIGR00071">
    <property type="entry name" value="hisT_truA"/>
    <property type="match status" value="1"/>
</dbReference>
<organism evidence="9 10">
    <name type="scientific">Aquimarina amphilecti</name>
    <dbReference type="NCBI Taxonomy" id="1038014"/>
    <lineage>
        <taxon>Bacteria</taxon>
        <taxon>Pseudomonadati</taxon>
        <taxon>Bacteroidota</taxon>
        <taxon>Flavobacteriia</taxon>
        <taxon>Flavobacteriales</taxon>
        <taxon>Flavobacteriaceae</taxon>
        <taxon>Aquimarina</taxon>
    </lineage>
</organism>
<dbReference type="GO" id="GO:0160147">
    <property type="term" value="F:tRNA pseudouridine(38-40) synthase activity"/>
    <property type="evidence" value="ECO:0007669"/>
    <property type="project" value="UniProtKB-EC"/>
</dbReference>
<dbReference type="PIRSF" id="PIRSF001430">
    <property type="entry name" value="tRNA_psdUrid_synth"/>
    <property type="match status" value="1"/>
</dbReference>
<name>A0A1H7UJ18_AQUAM</name>
<evidence type="ECO:0000256" key="7">
    <source>
        <dbReference type="RuleBase" id="RU003792"/>
    </source>
</evidence>
<dbReference type="InterPro" id="IPR020095">
    <property type="entry name" value="PsdUridine_synth_TruA_C"/>
</dbReference>
<dbReference type="InterPro" id="IPR001406">
    <property type="entry name" value="PsdUridine_synth_TruA"/>
</dbReference>
<comment type="caution">
    <text evidence="4">Lacks conserved residue(s) required for the propagation of feature annotation.</text>
</comment>
<dbReference type="PANTHER" id="PTHR11142:SF0">
    <property type="entry name" value="TRNA PSEUDOURIDINE SYNTHASE-LIKE 1"/>
    <property type="match status" value="1"/>
</dbReference>
<evidence type="ECO:0000256" key="6">
    <source>
        <dbReference type="PIRSR" id="PIRSR001430-2"/>
    </source>
</evidence>
<dbReference type="Gene3D" id="3.30.70.580">
    <property type="entry name" value="Pseudouridine synthase I, catalytic domain, N-terminal subdomain"/>
    <property type="match status" value="1"/>
</dbReference>
<keyword evidence="10" id="KW-1185">Reference proteome</keyword>
<sequence>MILYNSSLYYKVYLRLNLEQKYNKALRYFLELSYNGTPYHGWQRQPNAISVQEVLEDSLSLLLKSKIDVVGAGRTDAGVHAKQIMAHFDSECEVDATQFKYKLNSLLPKEIAVKKVSLVRDDAHARFDAVSRSYEYFVTLFKDPFSINSSYYLKKELDLDLMNKAAKLLLNYTSFKCFSKSKTDVKTYNCNITNANWEINGDKLIFKISANRFLRNMVRAIVGTLIEIGEHKLDLEDLKKIIKSENRSEAGYSVPAHGLYLTEVQYPKTIYLTK</sequence>
<dbReference type="SUPFAM" id="SSF55120">
    <property type="entry name" value="Pseudouridine synthase"/>
    <property type="match status" value="1"/>
</dbReference>
<dbReference type="STRING" id="1038014.SAMN04487910_3748"/>
<comment type="similarity">
    <text evidence="1 4 7">Belongs to the tRNA pseudouridine synthase TruA family.</text>
</comment>
<dbReference type="AlphaFoldDB" id="A0A1H7UJ18"/>
<dbReference type="CDD" id="cd02570">
    <property type="entry name" value="PseudoU_synth_EcTruA"/>
    <property type="match status" value="1"/>
</dbReference>
<dbReference type="InterPro" id="IPR020097">
    <property type="entry name" value="PsdUridine_synth_TruA_a/b_dom"/>
</dbReference>
<dbReference type="Gene3D" id="3.30.70.660">
    <property type="entry name" value="Pseudouridine synthase I, catalytic domain, C-terminal subdomain"/>
    <property type="match status" value="1"/>
</dbReference>
<gene>
    <name evidence="4" type="primary">truA</name>
    <name evidence="9" type="ORF">SAMN04487910_3748</name>
</gene>
<dbReference type="EC" id="5.4.99.12" evidence="4"/>
<dbReference type="GO" id="GO:0031119">
    <property type="term" value="P:tRNA pseudouridine synthesis"/>
    <property type="evidence" value="ECO:0007669"/>
    <property type="project" value="UniProtKB-UniRule"/>
</dbReference>
<dbReference type="HAMAP" id="MF_00171">
    <property type="entry name" value="TruA"/>
    <property type="match status" value="1"/>
</dbReference>
<evidence type="ECO:0000256" key="2">
    <source>
        <dbReference type="ARBA" id="ARBA00022694"/>
    </source>
</evidence>
<keyword evidence="3 4" id="KW-0413">Isomerase</keyword>
<evidence type="ECO:0000256" key="4">
    <source>
        <dbReference type="HAMAP-Rule" id="MF_00171"/>
    </source>
</evidence>
<dbReference type="InterPro" id="IPR020094">
    <property type="entry name" value="TruA/RsuA/RluB/E/F_N"/>
</dbReference>
<accession>A0A1H7UJ18</accession>
<comment type="subunit">
    <text evidence="4">Homodimer.</text>
</comment>
<evidence type="ECO:0000256" key="1">
    <source>
        <dbReference type="ARBA" id="ARBA00009375"/>
    </source>
</evidence>
<feature type="domain" description="Pseudouridine synthase I TruA alpha/beta" evidence="8">
    <location>
        <begin position="33"/>
        <end position="128"/>
    </location>
</feature>
<evidence type="ECO:0000256" key="5">
    <source>
        <dbReference type="PIRSR" id="PIRSR001430-1"/>
    </source>
</evidence>
<feature type="active site" description="Nucleophile" evidence="4 5">
    <location>
        <position position="76"/>
    </location>
</feature>
<dbReference type="EMBL" id="FOAB01000007">
    <property type="protein sequence ID" value="SEL96744.1"/>
    <property type="molecule type" value="Genomic_DNA"/>
</dbReference>
<reference evidence="9 10" key="1">
    <citation type="submission" date="2016-10" db="EMBL/GenBank/DDBJ databases">
        <authorList>
            <person name="de Groot N.N."/>
        </authorList>
    </citation>
    <scope>NUCLEOTIDE SEQUENCE [LARGE SCALE GENOMIC DNA]</scope>
    <source>
        <strain evidence="9 10">DSM 25232</strain>
    </source>
</reference>
<evidence type="ECO:0000313" key="10">
    <source>
        <dbReference type="Proteomes" id="UP000198521"/>
    </source>
</evidence>
<feature type="domain" description="Pseudouridine synthase I TruA alpha/beta" evidence="8">
    <location>
        <begin position="172"/>
        <end position="267"/>
    </location>
</feature>
<evidence type="ECO:0000313" key="9">
    <source>
        <dbReference type="EMBL" id="SEL96744.1"/>
    </source>
</evidence>
<feature type="binding site" evidence="4 6">
    <location>
        <position position="134"/>
    </location>
    <ligand>
        <name>substrate</name>
    </ligand>
</feature>
<evidence type="ECO:0000256" key="3">
    <source>
        <dbReference type="ARBA" id="ARBA00023235"/>
    </source>
</evidence>
<dbReference type="GO" id="GO:0003723">
    <property type="term" value="F:RNA binding"/>
    <property type="evidence" value="ECO:0007669"/>
    <property type="project" value="InterPro"/>
</dbReference>
<proteinExistence type="inferred from homology"/>